<dbReference type="InterPro" id="IPR009078">
    <property type="entry name" value="Ferritin-like_SF"/>
</dbReference>
<dbReference type="EMBL" id="QXML01000002">
    <property type="protein sequence ID" value="RIW17339.1"/>
    <property type="molecule type" value="Genomic_DNA"/>
</dbReference>
<protein>
    <submittedName>
        <fullName evidence="1">Ferritin-like domain-containing protein</fullName>
    </submittedName>
</protein>
<dbReference type="RefSeq" id="WP_119476776.1">
    <property type="nucleotide sequence ID" value="NZ_QXML01000002.1"/>
</dbReference>
<organism evidence="1 2">
    <name type="scientific">Algoriphagus lacus</name>
    <dbReference type="NCBI Taxonomy" id="2056311"/>
    <lineage>
        <taxon>Bacteria</taxon>
        <taxon>Pseudomonadati</taxon>
        <taxon>Bacteroidota</taxon>
        <taxon>Cytophagia</taxon>
        <taxon>Cytophagales</taxon>
        <taxon>Cyclobacteriaceae</taxon>
        <taxon>Algoriphagus</taxon>
    </lineage>
</organism>
<dbReference type="Gene3D" id="1.20.1260.10">
    <property type="match status" value="1"/>
</dbReference>
<keyword evidence="2" id="KW-1185">Reference proteome</keyword>
<dbReference type="InterPro" id="IPR012347">
    <property type="entry name" value="Ferritin-like"/>
</dbReference>
<dbReference type="AlphaFoldDB" id="A0A418PV09"/>
<evidence type="ECO:0000313" key="2">
    <source>
        <dbReference type="Proteomes" id="UP000283522"/>
    </source>
</evidence>
<proteinExistence type="predicted"/>
<sequence>MNLIKLLDTICPDTKSAEDKDRFFSRREAFRQFGDFGKKMALAAVPLAVLNSIPHVAKADTASLIGVLNYALTLEHLEYRYYQLALDSGVIEAADRVIFQKIRDHELAHVRFLQEVIGNVLMGTPVAEPKFDFTAGGNFSPFTSYPTFLALAQAFEDTGVRAYKGQAANVKESDVVLTAALSIHSVEARHASQVRRLRTKKGQDAIKGWITNGSIGSLPAATMAIYAGEENLTHGGVNVSSLTGIDAAAVSEGWDEPLSREQVLGIAGLFLAGSN</sequence>
<dbReference type="Pfam" id="PF13668">
    <property type="entry name" value="Ferritin_2"/>
    <property type="match status" value="1"/>
</dbReference>
<evidence type="ECO:0000313" key="1">
    <source>
        <dbReference type="EMBL" id="RIW17339.1"/>
    </source>
</evidence>
<gene>
    <name evidence="1" type="ORF">D0X99_06270</name>
</gene>
<dbReference type="SUPFAM" id="SSF47240">
    <property type="entry name" value="Ferritin-like"/>
    <property type="match status" value="1"/>
</dbReference>
<accession>A0A418PV09</accession>
<dbReference type="OrthoDB" id="954262at2"/>
<name>A0A418PV09_9BACT</name>
<reference evidence="1 2" key="1">
    <citation type="submission" date="2018-09" db="EMBL/GenBank/DDBJ databases">
        <authorList>
            <person name="Wang X."/>
            <person name="Du Z."/>
        </authorList>
    </citation>
    <scope>NUCLEOTIDE SEQUENCE [LARGE SCALE GENOMIC DNA]</scope>
    <source>
        <strain evidence="1 2">N3</strain>
    </source>
</reference>
<comment type="caution">
    <text evidence="1">The sequence shown here is derived from an EMBL/GenBank/DDBJ whole genome shotgun (WGS) entry which is preliminary data.</text>
</comment>
<dbReference type="Proteomes" id="UP000283522">
    <property type="component" value="Unassembled WGS sequence"/>
</dbReference>